<accession>A0A0R1RAH4</accession>
<dbReference type="Proteomes" id="UP000051999">
    <property type="component" value="Unassembled WGS sequence"/>
</dbReference>
<dbReference type="eggNOG" id="COG1725">
    <property type="taxonomic scope" value="Bacteria"/>
</dbReference>
<evidence type="ECO:0000259" key="4">
    <source>
        <dbReference type="PROSITE" id="PS50949"/>
    </source>
</evidence>
<dbReference type="STRING" id="1114972.FD35_GL000576"/>
<dbReference type="PANTHER" id="PTHR38445">
    <property type="entry name" value="HTH-TYPE TRANSCRIPTIONAL REPRESSOR YTRA"/>
    <property type="match status" value="1"/>
</dbReference>
<dbReference type="EMBL" id="AZFF01000010">
    <property type="protein sequence ID" value="KRL54173.1"/>
    <property type="molecule type" value="Genomic_DNA"/>
</dbReference>
<dbReference type="InterPro" id="IPR036388">
    <property type="entry name" value="WH-like_DNA-bd_sf"/>
</dbReference>
<dbReference type="AlphaFoldDB" id="A0A0R1RAH4"/>
<dbReference type="OrthoDB" id="162505at2"/>
<dbReference type="PATRIC" id="fig|1114972.6.peg.576"/>
<dbReference type="GO" id="GO:0003677">
    <property type="term" value="F:DNA binding"/>
    <property type="evidence" value="ECO:0007669"/>
    <property type="project" value="UniProtKB-KW"/>
</dbReference>
<proteinExistence type="predicted"/>
<sequence length="131" mass="14827">MHFDFDGNTPLYLQVAEQIEEAILTNGFKSGEQVPSTTEISREFHINPATVLKGMNILVNDEIIEKRRGLGMFVLEGARERITDKRRTQFYDDNIQPLINAARQIGLSEAVLAEMIKRGYADNGTDNQKID</sequence>
<dbReference type="Gene3D" id="1.10.10.10">
    <property type="entry name" value="Winged helix-like DNA-binding domain superfamily/Winged helix DNA-binding domain"/>
    <property type="match status" value="1"/>
</dbReference>
<reference evidence="5 6" key="1">
    <citation type="journal article" date="2015" name="Genome Announc.">
        <title>Expanding the biotechnology potential of lactobacilli through comparative genomics of 213 strains and associated genera.</title>
        <authorList>
            <person name="Sun Z."/>
            <person name="Harris H.M."/>
            <person name="McCann A."/>
            <person name="Guo C."/>
            <person name="Argimon S."/>
            <person name="Zhang W."/>
            <person name="Yang X."/>
            <person name="Jeffery I.B."/>
            <person name="Cooney J.C."/>
            <person name="Kagawa T.F."/>
            <person name="Liu W."/>
            <person name="Song Y."/>
            <person name="Salvetti E."/>
            <person name="Wrobel A."/>
            <person name="Rasinkangas P."/>
            <person name="Parkhill J."/>
            <person name="Rea M.C."/>
            <person name="O'Sullivan O."/>
            <person name="Ritari J."/>
            <person name="Douillard F.P."/>
            <person name="Paul Ross R."/>
            <person name="Yang R."/>
            <person name="Briner A.E."/>
            <person name="Felis G.E."/>
            <person name="de Vos W.M."/>
            <person name="Barrangou R."/>
            <person name="Klaenhammer T.R."/>
            <person name="Caufield P.W."/>
            <person name="Cui Y."/>
            <person name="Zhang H."/>
            <person name="O'Toole P.W."/>
        </authorList>
    </citation>
    <scope>NUCLEOTIDE SEQUENCE [LARGE SCALE GENOMIC DNA]</scope>
    <source>
        <strain evidence="5 6">DSM 15814</strain>
    </source>
</reference>
<protein>
    <submittedName>
        <fullName evidence="5">Transcription regulator</fullName>
    </submittedName>
</protein>
<keyword evidence="1" id="KW-0805">Transcription regulation</keyword>
<dbReference type="CDD" id="cd07377">
    <property type="entry name" value="WHTH_GntR"/>
    <property type="match status" value="1"/>
</dbReference>
<evidence type="ECO:0000256" key="3">
    <source>
        <dbReference type="ARBA" id="ARBA00023163"/>
    </source>
</evidence>
<dbReference type="InterPro" id="IPR036390">
    <property type="entry name" value="WH_DNA-bd_sf"/>
</dbReference>
<dbReference type="PROSITE" id="PS50949">
    <property type="entry name" value="HTH_GNTR"/>
    <property type="match status" value="1"/>
</dbReference>
<dbReference type="RefSeq" id="WP_017261197.1">
    <property type="nucleotide sequence ID" value="NZ_AUAW01000011.1"/>
</dbReference>
<name>A0A0R1RAH4_9LACO</name>
<gene>
    <name evidence="5" type="ORF">FD35_GL000576</name>
</gene>
<evidence type="ECO:0000256" key="2">
    <source>
        <dbReference type="ARBA" id="ARBA00023125"/>
    </source>
</evidence>
<evidence type="ECO:0000313" key="6">
    <source>
        <dbReference type="Proteomes" id="UP000051999"/>
    </source>
</evidence>
<organism evidence="5 6">
    <name type="scientific">Furfurilactobacillus rossiae DSM 15814</name>
    <dbReference type="NCBI Taxonomy" id="1114972"/>
    <lineage>
        <taxon>Bacteria</taxon>
        <taxon>Bacillati</taxon>
        <taxon>Bacillota</taxon>
        <taxon>Bacilli</taxon>
        <taxon>Lactobacillales</taxon>
        <taxon>Lactobacillaceae</taxon>
        <taxon>Furfurilactobacillus</taxon>
    </lineage>
</organism>
<feature type="domain" description="HTH gntR-type" evidence="4">
    <location>
        <begin position="9"/>
        <end position="77"/>
    </location>
</feature>
<dbReference type="SUPFAM" id="SSF46785">
    <property type="entry name" value="Winged helix' DNA-binding domain"/>
    <property type="match status" value="1"/>
</dbReference>
<keyword evidence="3" id="KW-0804">Transcription</keyword>
<keyword evidence="6" id="KW-1185">Reference proteome</keyword>
<comment type="caution">
    <text evidence="5">The sequence shown here is derived from an EMBL/GenBank/DDBJ whole genome shotgun (WGS) entry which is preliminary data.</text>
</comment>
<keyword evidence="2" id="KW-0238">DNA-binding</keyword>
<dbReference type="GO" id="GO:0003700">
    <property type="term" value="F:DNA-binding transcription factor activity"/>
    <property type="evidence" value="ECO:0007669"/>
    <property type="project" value="InterPro"/>
</dbReference>
<dbReference type="SMART" id="SM00345">
    <property type="entry name" value="HTH_GNTR"/>
    <property type="match status" value="1"/>
</dbReference>
<dbReference type="PANTHER" id="PTHR38445:SF10">
    <property type="entry name" value="GNTR-FAMILY TRANSCRIPTIONAL REGULATOR"/>
    <property type="match status" value="1"/>
</dbReference>
<dbReference type="Pfam" id="PF00392">
    <property type="entry name" value="GntR"/>
    <property type="match status" value="1"/>
</dbReference>
<dbReference type="InterPro" id="IPR000524">
    <property type="entry name" value="Tscrpt_reg_HTH_GntR"/>
</dbReference>
<evidence type="ECO:0000313" key="5">
    <source>
        <dbReference type="EMBL" id="KRL54173.1"/>
    </source>
</evidence>
<evidence type="ECO:0000256" key="1">
    <source>
        <dbReference type="ARBA" id="ARBA00023015"/>
    </source>
</evidence>